<sequence length="206" mass="23188">MPSPRAEVILFLACVVVVGLDRLLKRQWRKKARKNGTRTGLHQQTKELTPPLPREVVRLLKSTSLCHLSTQGVDGTPHLSLMRFTYLPAEEKIIISTRRSSQKFDFLEQNPLVALLVHDFPHMQDEGERGECGRTFSITLNGSASIETGDAEARYRALHLQENPEYEQFIVGPNIAIVSVTVTSARICNLQDKVKVWTLETAQEGL</sequence>
<organism evidence="3">
    <name type="scientific">Pinguiococcus pyrenoidosus</name>
    <dbReference type="NCBI Taxonomy" id="172671"/>
    <lineage>
        <taxon>Eukaryota</taxon>
        <taxon>Sar</taxon>
        <taxon>Stramenopiles</taxon>
        <taxon>Ochrophyta</taxon>
        <taxon>Pinguiophyceae</taxon>
        <taxon>Pinguiochrysidales</taxon>
        <taxon>Pinguiochrysidaceae</taxon>
        <taxon>Pinguiococcus</taxon>
    </lineage>
</organism>
<evidence type="ECO:0000259" key="2">
    <source>
        <dbReference type="Pfam" id="PF01243"/>
    </source>
</evidence>
<keyword evidence="1" id="KW-0812">Transmembrane</keyword>
<dbReference type="InterPro" id="IPR012349">
    <property type="entry name" value="Split_barrel_FMN-bd"/>
</dbReference>
<evidence type="ECO:0000256" key="1">
    <source>
        <dbReference type="SAM" id="Phobius"/>
    </source>
</evidence>
<feature type="transmembrane region" description="Helical" evidence="1">
    <location>
        <begin position="6"/>
        <end position="24"/>
    </location>
</feature>
<dbReference type="PANTHER" id="PTHR28040:SF1">
    <property type="entry name" value="PYRIDOXAMINE 5'-PHOSPHATE OXIDASE YLR456W HOMOLOG-RELATED"/>
    <property type="match status" value="1"/>
</dbReference>
<keyword evidence="1" id="KW-1133">Transmembrane helix</keyword>
<dbReference type="EMBL" id="HBEA01006127">
    <property type="protein sequence ID" value="CAD8255202.1"/>
    <property type="molecule type" value="Transcribed_RNA"/>
</dbReference>
<proteinExistence type="predicted"/>
<dbReference type="Pfam" id="PF01243">
    <property type="entry name" value="PNPOx_N"/>
    <property type="match status" value="1"/>
</dbReference>
<name>A0A7R9U5A5_9STRA</name>
<protein>
    <recommendedName>
        <fullName evidence="2">Pyridoxamine 5'-phosphate oxidase N-terminal domain-containing protein</fullName>
    </recommendedName>
</protein>
<dbReference type="Gene3D" id="2.30.110.10">
    <property type="entry name" value="Electron Transport, Fmn-binding Protein, Chain A"/>
    <property type="match status" value="1"/>
</dbReference>
<keyword evidence="1" id="KW-0472">Membrane</keyword>
<dbReference type="PANTHER" id="PTHR28040">
    <property type="entry name" value="PYRIDOXAMINE 5'-PHOSPHATE OXIDASE YLR456W HOMOLOG-RELATED"/>
    <property type="match status" value="1"/>
</dbReference>
<dbReference type="GO" id="GO:0005737">
    <property type="term" value="C:cytoplasm"/>
    <property type="evidence" value="ECO:0007669"/>
    <property type="project" value="TreeGrafter"/>
</dbReference>
<accession>A0A7R9U5A5</accession>
<reference evidence="3" key="1">
    <citation type="submission" date="2021-01" db="EMBL/GenBank/DDBJ databases">
        <authorList>
            <person name="Corre E."/>
            <person name="Pelletier E."/>
            <person name="Niang G."/>
            <person name="Scheremetjew M."/>
            <person name="Finn R."/>
            <person name="Kale V."/>
            <person name="Holt S."/>
            <person name="Cochrane G."/>
            <person name="Meng A."/>
            <person name="Brown T."/>
            <person name="Cohen L."/>
        </authorList>
    </citation>
    <scope>NUCLEOTIDE SEQUENCE</scope>
    <source>
        <strain evidence="3">CCMP2078</strain>
    </source>
</reference>
<feature type="domain" description="Pyridoxamine 5'-phosphate oxidase N-terminal" evidence="2">
    <location>
        <begin position="53"/>
        <end position="182"/>
    </location>
</feature>
<dbReference type="AlphaFoldDB" id="A0A7R9U5A5"/>
<dbReference type="InterPro" id="IPR052841">
    <property type="entry name" value="PMP_oxidase-like"/>
</dbReference>
<gene>
    <name evidence="3" type="ORF">PPYR1160_LOCUS4694</name>
</gene>
<dbReference type="GO" id="GO:0005634">
    <property type="term" value="C:nucleus"/>
    <property type="evidence" value="ECO:0007669"/>
    <property type="project" value="TreeGrafter"/>
</dbReference>
<dbReference type="InterPro" id="IPR011576">
    <property type="entry name" value="Pyridox_Oxase_N"/>
</dbReference>
<dbReference type="SUPFAM" id="SSF50475">
    <property type="entry name" value="FMN-binding split barrel"/>
    <property type="match status" value="1"/>
</dbReference>
<evidence type="ECO:0000313" key="3">
    <source>
        <dbReference type="EMBL" id="CAD8255202.1"/>
    </source>
</evidence>